<proteinExistence type="inferred from homology"/>
<dbReference type="Pfam" id="PF00231">
    <property type="entry name" value="ATP-synt"/>
    <property type="match status" value="1"/>
</dbReference>
<reference evidence="10 11" key="1">
    <citation type="submission" date="2020-03" db="EMBL/GenBank/DDBJ databases">
        <title>Genomic Encyclopedia of Type Strains, Phase IV (KMG-IV): sequencing the most valuable type-strain genomes for metagenomic binning, comparative biology and taxonomic classification.</title>
        <authorList>
            <person name="Goeker M."/>
        </authorList>
    </citation>
    <scope>NUCLEOTIDE SEQUENCE [LARGE SCALE GENOMIC DNA]</scope>
    <source>
        <strain evidence="10 11">DSM 105096</strain>
    </source>
</reference>
<dbReference type="InterPro" id="IPR000131">
    <property type="entry name" value="ATP_synth_F1_gsu"/>
</dbReference>
<dbReference type="RefSeq" id="WP_209037926.1">
    <property type="nucleotide sequence ID" value="NZ_JAATJH010000003.1"/>
</dbReference>
<dbReference type="Gene3D" id="3.40.1380.10">
    <property type="match status" value="1"/>
</dbReference>
<keyword evidence="8" id="KW-0139">CF(1)</keyword>
<evidence type="ECO:0000256" key="9">
    <source>
        <dbReference type="ARBA" id="ARBA00023310"/>
    </source>
</evidence>
<evidence type="ECO:0000313" key="11">
    <source>
        <dbReference type="Proteomes" id="UP000770785"/>
    </source>
</evidence>
<keyword evidence="11" id="KW-1185">Reference proteome</keyword>
<evidence type="ECO:0000256" key="1">
    <source>
        <dbReference type="ARBA" id="ARBA00003456"/>
    </source>
</evidence>
<dbReference type="EMBL" id="JAATJH010000003">
    <property type="protein sequence ID" value="NJC26961.1"/>
    <property type="molecule type" value="Genomic_DNA"/>
</dbReference>
<evidence type="ECO:0000256" key="5">
    <source>
        <dbReference type="ARBA" id="ARBA00022781"/>
    </source>
</evidence>
<dbReference type="CDD" id="cd12151">
    <property type="entry name" value="F1-ATPase_gamma"/>
    <property type="match status" value="1"/>
</dbReference>
<dbReference type="NCBIfam" id="TIGR03323">
    <property type="entry name" value="alt_F1F0_F1_gam"/>
    <property type="match status" value="1"/>
</dbReference>
<evidence type="ECO:0000256" key="7">
    <source>
        <dbReference type="ARBA" id="ARBA00023136"/>
    </source>
</evidence>
<evidence type="ECO:0000256" key="8">
    <source>
        <dbReference type="ARBA" id="ARBA00023196"/>
    </source>
</evidence>
<gene>
    <name evidence="10" type="ORF">GGR27_002471</name>
</gene>
<dbReference type="SUPFAM" id="SSF52943">
    <property type="entry name" value="ATP synthase (F1-ATPase), gamma subunit"/>
    <property type="match status" value="1"/>
</dbReference>
<dbReference type="InterPro" id="IPR017709">
    <property type="entry name" value="Alt_ATP_synth_F1_gsu"/>
</dbReference>
<dbReference type="InterPro" id="IPR035968">
    <property type="entry name" value="ATP_synth_F1_ATPase_gsu"/>
</dbReference>
<comment type="function">
    <text evidence="1">Produces ATP from ADP in the presence of a proton gradient across the membrane. The gamma chain is believed to be important in regulating ATPase activity and the flow of protons through the CF(0) complex.</text>
</comment>
<dbReference type="PANTHER" id="PTHR11693:SF22">
    <property type="entry name" value="ATP SYNTHASE SUBUNIT GAMMA, MITOCHONDRIAL"/>
    <property type="match status" value="1"/>
</dbReference>
<evidence type="ECO:0000313" key="10">
    <source>
        <dbReference type="EMBL" id="NJC26961.1"/>
    </source>
</evidence>
<evidence type="ECO:0000256" key="4">
    <source>
        <dbReference type="ARBA" id="ARBA00022448"/>
    </source>
</evidence>
<keyword evidence="5" id="KW-0375">Hydrogen ion transport</keyword>
<dbReference type="PRINTS" id="PR00126">
    <property type="entry name" value="ATPASEGAMMA"/>
</dbReference>
<evidence type="ECO:0000256" key="2">
    <source>
        <dbReference type="ARBA" id="ARBA00004170"/>
    </source>
</evidence>
<keyword evidence="7" id="KW-0472">Membrane</keyword>
<organism evidence="10 11">
    <name type="scientific">Neolewinella antarctica</name>
    <dbReference type="NCBI Taxonomy" id="442734"/>
    <lineage>
        <taxon>Bacteria</taxon>
        <taxon>Pseudomonadati</taxon>
        <taxon>Bacteroidota</taxon>
        <taxon>Saprospiria</taxon>
        <taxon>Saprospirales</taxon>
        <taxon>Lewinellaceae</taxon>
        <taxon>Neolewinella</taxon>
    </lineage>
</organism>
<keyword evidence="4" id="KW-0813">Transport</keyword>
<dbReference type="Proteomes" id="UP000770785">
    <property type="component" value="Unassembled WGS sequence"/>
</dbReference>
<keyword evidence="9" id="KW-0066">ATP synthesis</keyword>
<accession>A0ABX0XDF1</accession>
<dbReference type="Gene3D" id="1.10.287.80">
    <property type="entry name" value="ATP synthase, gamma subunit, helix hairpin domain"/>
    <property type="match status" value="1"/>
</dbReference>
<dbReference type="PANTHER" id="PTHR11693">
    <property type="entry name" value="ATP SYNTHASE GAMMA CHAIN"/>
    <property type="match status" value="1"/>
</dbReference>
<comment type="caution">
    <text evidence="10">The sequence shown here is derived from an EMBL/GenBank/DDBJ whole genome shotgun (WGS) entry which is preliminary data.</text>
</comment>
<evidence type="ECO:0000256" key="3">
    <source>
        <dbReference type="ARBA" id="ARBA00007681"/>
    </source>
</evidence>
<protein>
    <submittedName>
        <fullName evidence="10">F-type H+-transporting ATPase subunit gamma</fullName>
    </submittedName>
</protein>
<sequence>MDTLAHIQHKLVGAEDLKSVVRTMKAMAASKIGQYELAVESLSKYHHTISLGLFVYFRDKPGTQLDFKALPGAGKSPKECAVIFGSDQGLVGPFNDTLATFMSRYLTDLPGEKVVWVVGERMKSHLVDIDYEVTKSFPLPSVVESIASLISQLLVNGEELIENGSFDRIHVFHNKPNSGVGYTPVVQQLLPLDRQWKQGFLKQQWPTKLLPQIAGDAKLTLLALVHEYLFASLFKACAESLASENASRLISMQRAEKNISELLDDLNHQFHQLRQGLIDEELFDVISGFEALKK</sequence>
<evidence type="ECO:0000256" key="6">
    <source>
        <dbReference type="ARBA" id="ARBA00023065"/>
    </source>
</evidence>
<comment type="subcellular location">
    <subcellularLocation>
        <location evidence="2">Membrane</location>
        <topology evidence="2">Peripheral membrane protein</topology>
    </subcellularLocation>
</comment>
<keyword evidence="6" id="KW-0406">Ion transport</keyword>
<comment type="similarity">
    <text evidence="3">Belongs to the ATPase gamma chain family.</text>
</comment>
<name>A0ABX0XDF1_9BACT</name>